<dbReference type="Pfam" id="PF19575">
    <property type="entry name" value="HTH_58"/>
    <property type="match status" value="1"/>
</dbReference>
<evidence type="ECO:0000259" key="2">
    <source>
        <dbReference type="Pfam" id="PF19575"/>
    </source>
</evidence>
<feature type="domain" description="Helix-turn-helix" evidence="2">
    <location>
        <begin position="175"/>
        <end position="222"/>
    </location>
</feature>
<sequence length="345" mass="38137">MSPRAPRLTAAEKQTIVDLYLTKVNGRWPTNTAIARQVGRSRTAVENTIEKAGVARGKKRRLTTGEKKRIIALYQTWTGTRWTSSIEISKIVGRPPSTINRVVTEAGINRTISEALSAHVPDPLRQQIIHLYTATGWSYPKVAEHLKIGSRVVYDVLDAADAIVRQGPNRMAKVRIKEARRLVALYQQGLSAREVAERTGRTRGVVESLVRDAGVQRTRSDAARMAARRRAARIKLAAMEMRPLARRWITGTTVEDLSNEQDVPVDLMWEALSRTLTPSDVRRRRAITREASSLVPQVGDSRESECGLTCPYACVAVCARTLGRQDQHSAPTGKTGLVDVKSSAG</sequence>
<feature type="region of interest" description="Disordered" evidence="1">
    <location>
        <begin position="326"/>
        <end position="345"/>
    </location>
</feature>
<protein>
    <recommendedName>
        <fullName evidence="2">Helix-turn-helix domain-containing protein</fullName>
    </recommendedName>
</protein>
<evidence type="ECO:0000256" key="1">
    <source>
        <dbReference type="SAM" id="MobiDB-lite"/>
    </source>
</evidence>
<organism evidence="3 4">
    <name type="scientific">Amycolatopsis nalaikhensis</name>
    <dbReference type="NCBI Taxonomy" id="715472"/>
    <lineage>
        <taxon>Bacteria</taxon>
        <taxon>Bacillati</taxon>
        <taxon>Actinomycetota</taxon>
        <taxon>Actinomycetes</taxon>
        <taxon>Pseudonocardiales</taxon>
        <taxon>Pseudonocardiaceae</taxon>
        <taxon>Amycolatopsis</taxon>
    </lineage>
</organism>
<reference evidence="3 4" key="1">
    <citation type="submission" date="2023-06" db="EMBL/GenBank/DDBJ databases">
        <authorList>
            <person name="Oyuntsetseg B."/>
            <person name="Kim S.B."/>
        </authorList>
    </citation>
    <scope>NUCLEOTIDE SEQUENCE [LARGE SCALE GENOMIC DNA]</scope>
    <source>
        <strain evidence="3 4">2-2</strain>
    </source>
</reference>
<gene>
    <name evidence="3" type="ORF">QP939_04095</name>
</gene>
<proteinExistence type="predicted"/>
<dbReference type="Proteomes" id="UP001227101">
    <property type="component" value="Chromosome"/>
</dbReference>
<evidence type="ECO:0000313" key="4">
    <source>
        <dbReference type="Proteomes" id="UP001227101"/>
    </source>
</evidence>
<keyword evidence="4" id="KW-1185">Reference proteome</keyword>
<name>A0ABY8XQJ9_9PSEU</name>
<dbReference type="InterPro" id="IPR045745">
    <property type="entry name" value="HTH_58_Actinobacteria-type"/>
</dbReference>
<dbReference type="RefSeq" id="WP_285455180.1">
    <property type="nucleotide sequence ID" value="NZ_CP127173.1"/>
</dbReference>
<dbReference type="Gene3D" id="1.10.10.60">
    <property type="entry name" value="Homeodomain-like"/>
    <property type="match status" value="1"/>
</dbReference>
<dbReference type="EMBL" id="CP127173">
    <property type="protein sequence ID" value="WIV57871.1"/>
    <property type="molecule type" value="Genomic_DNA"/>
</dbReference>
<accession>A0ABY8XQJ9</accession>
<evidence type="ECO:0000313" key="3">
    <source>
        <dbReference type="EMBL" id="WIV57871.1"/>
    </source>
</evidence>